<organism evidence="1 2">
    <name type="scientific">Enemella dayhoffiae</name>
    <dbReference type="NCBI Taxonomy" id="2016507"/>
    <lineage>
        <taxon>Bacteria</taxon>
        <taxon>Bacillati</taxon>
        <taxon>Actinomycetota</taxon>
        <taxon>Actinomycetes</taxon>
        <taxon>Propionibacteriales</taxon>
        <taxon>Propionibacteriaceae</taxon>
        <taxon>Enemella</taxon>
    </lineage>
</organism>
<accession>A0A255GUB2</accession>
<dbReference type="AlphaFoldDB" id="A0A255GUB2"/>
<dbReference type="OrthoDB" id="3736249at2"/>
<keyword evidence="2" id="KW-1185">Reference proteome</keyword>
<comment type="caution">
    <text evidence="1">The sequence shown here is derived from an EMBL/GenBank/DDBJ whole genome shotgun (WGS) entry which is preliminary data.</text>
</comment>
<dbReference type="RefSeq" id="WP_094364583.1">
    <property type="nucleotide sequence ID" value="NZ_NMVQ01000034.1"/>
</dbReference>
<proteinExistence type="predicted"/>
<evidence type="ECO:0000313" key="1">
    <source>
        <dbReference type="EMBL" id="OYO19287.1"/>
    </source>
</evidence>
<dbReference type="Proteomes" id="UP000216311">
    <property type="component" value="Unassembled WGS sequence"/>
</dbReference>
<sequence length="136" mass="15432">MTKQVQAAYQIAFDEFERLSREGGADQPSAKMLEVEEPGYLDQDMAFLRDQKATGYKVVGEPAITRSRSVPSVEKSGSDRRLTLQVCEDRRGSSAVFRDGKTERNRLWQGFVYAKAFSGRVKLVDIDTSEVERCDW</sequence>
<reference evidence="1 2" key="1">
    <citation type="submission" date="2017-07" db="EMBL/GenBank/DDBJ databases">
        <title>Draft whole genome sequences of clinical Proprionibacteriaceae strains.</title>
        <authorList>
            <person name="Bernier A.-M."/>
            <person name="Bernard K."/>
            <person name="Domingo M.-C."/>
        </authorList>
    </citation>
    <scope>NUCLEOTIDE SEQUENCE [LARGE SCALE GENOMIC DNA]</scope>
    <source>
        <strain evidence="1 2">NML 130396</strain>
    </source>
</reference>
<gene>
    <name evidence="1" type="ORF">CGZ93_12955</name>
</gene>
<protein>
    <submittedName>
        <fullName evidence="1">Uncharacterized protein</fullName>
    </submittedName>
</protein>
<evidence type="ECO:0000313" key="2">
    <source>
        <dbReference type="Proteomes" id="UP000216311"/>
    </source>
</evidence>
<dbReference type="EMBL" id="NMVQ01000034">
    <property type="protein sequence ID" value="OYO19287.1"/>
    <property type="molecule type" value="Genomic_DNA"/>
</dbReference>
<name>A0A255GUB2_9ACTN</name>